<dbReference type="Pfam" id="PF19050">
    <property type="entry name" value="PhoD_2"/>
    <property type="match status" value="2"/>
</dbReference>
<dbReference type="InterPro" id="IPR038607">
    <property type="entry name" value="PhoD-like_sf"/>
</dbReference>
<proteinExistence type="predicted"/>
<dbReference type="EMBL" id="ML143416">
    <property type="protein sequence ID" value="TBU29056.1"/>
    <property type="molecule type" value="Genomic_DNA"/>
</dbReference>
<dbReference type="Proteomes" id="UP000292957">
    <property type="component" value="Unassembled WGS sequence"/>
</dbReference>
<organism evidence="3">
    <name type="scientific">Dichomitus squalens</name>
    <dbReference type="NCBI Taxonomy" id="114155"/>
    <lineage>
        <taxon>Eukaryota</taxon>
        <taxon>Fungi</taxon>
        <taxon>Dikarya</taxon>
        <taxon>Basidiomycota</taxon>
        <taxon>Agaricomycotina</taxon>
        <taxon>Agaricomycetes</taxon>
        <taxon>Polyporales</taxon>
        <taxon>Polyporaceae</taxon>
        <taxon>Dichomitus</taxon>
    </lineage>
</organism>
<dbReference type="InterPro" id="IPR018946">
    <property type="entry name" value="PhoD-like_MPP"/>
</dbReference>
<name>A0A4Q9MS98_9APHY</name>
<feature type="domain" description="PhoD-like phosphatase" evidence="2">
    <location>
        <begin position="581"/>
        <end position="746"/>
    </location>
</feature>
<feature type="region of interest" description="Disordered" evidence="1">
    <location>
        <begin position="1"/>
        <end position="72"/>
    </location>
</feature>
<dbReference type="Gene3D" id="3.60.21.70">
    <property type="entry name" value="PhoD-like phosphatase"/>
    <property type="match status" value="1"/>
</dbReference>
<evidence type="ECO:0000256" key="1">
    <source>
        <dbReference type="SAM" id="MobiDB-lite"/>
    </source>
</evidence>
<protein>
    <recommendedName>
        <fullName evidence="2">PhoD-like phosphatase domain-containing protein</fullName>
    </recommendedName>
</protein>
<dbReference type="CDD" id="cd07389">
    <property type="entry name" value="MPP_PhoD"/>
    <property type="match status" value="1"/>
</dbReference>
<sequence length="778" mass="87681">MDNPGWHAFRRADKDEARWSMPHRGPDGRFQPVEEVGPMAEPFVGGFLPPPSPVPSLGRGPPPPLPPKDGNWDRLNVRLPSKASLSDTMSRTESTLSGANSTYSTFANMSAVERSKHLRVARMNPHLQYMVGPLLRYDTVDEQGVWRGAAMIVTADAGSVYEPLPTLTYHWDPDLTPSGSQLKRHVSSRTHGQSFDLGPHPADPMSIVTPGSPTRENETYGNGHDAHVERRRVEGKELYVYYGNGGQVSKSLVRYAQHLTWNGTHRTFTFWRFMIEIPLTSHEMRINYTINDGIELNFHVPGRNQNMRWAAYSCNGFSSGVNPDDFRGPGYKSGYDPVWMDLLAHHAEEPFHALVGGGDQLYCDSIVREPEMQDWVNQTKAENKRHYRLTEEMALAIDRFFFNHYCQSFRSGAFARANSTIEELVSVRSGSDTPLVKIDGFGSYPDDLMRSPVFNTIGSRGYFFFLLFQCFINVEVDGRDDRRHPFKSLVIGGDGPYIPYPSHSFLCYLGPHVYMLLLDCRAERKKDQVCSQREYEAVFARMKALPSTVEHMVIQTGIPIAYPRMVFLETALDSKFNPLVALGRNGSLGLSGFVNKFNADAELLDDLNDHWTAKAHKKERNWFILELQKYAKATHVRVSFISGDVHCAAVGLLKTFVKDKKRGDVPPPLDPRYMVNVVSSAIVNTPPPNGVISLVSTLASKTHRTLHHQETDETMIPLFERDTDGSAPKSRYIMGKRNWCSVKWDPSSGDLIWDIRVEISKGNGQTTGYAVRSPPPRW</sequence>
<evidence type="ECO:0000259" key="2">
    <source>
        <dbReference type="Pfam" id="PF19050"/>
    </source>
</evidence>
<accession>A0A4Q9MS98</accession>
<dbReference type="PANTHER" id="PTHR46689">
    <property type="entry name" value="MEMBRANE PROTEIN, PUTATIVE-RELATED"/>
    <property type="match status" value="1"/>
</dbReference>
<dbReference type="GO" id="GO:0016020">
    <property type="term" value="C:membrane"/>
    <property type="evidence" value="ECO:0007669"/>
    <property type="project" value="TreeGrafter"/>
</dbReference>
<feature type="compositionally biased region" description="Pro residues" evidence="1">
    <location>
        <begin position="48"/>
        <end position="67"/>
    </location>
</feature>
<dbReference type="OrthoDB" id="2419400at2759"/>
<evidence type="ECO:0000313" key="3">
    <source>
        <dbReference type="EMBL" id="TBU29056.1"/>
    </source>
</evidence>
<dbReference type="AlphaFoldDB" id="A0A4Q9MS98"/>
<dbReference type="PANTHER" id="PTHR46689:SF1">
    <property type="entry name" value="PHOD-LIKE PHOSPHATASE DOMAIN-CONTAINING PROTEIN"/>
    <property type="match status" value="1"/>
</dbReference>
<reference evidence="3" key="1">
    <citation type="submission" date="2019-01" db="EMBL/GenBank/DDBJ databases">
        <title>Draft genome sequences of three monokaryotic isolates of the white-rot basidiomycete fungus Dichomitus squalens.</title>
        <authorList>
            <consortium name="DOE Joint Genome Institute"/>
            <person name="Lopez S.C."/>
            <person name="Andreopoulos B."/>
            <person name="Pangilinan J."/>
            <person name="Lipzen A."/>
            <person name="Riley R."/>
            <person name="Ahrendt S."/>
            <person name="Ng V."/>
            <person name="Barry K."/>
            <person name="Daum C."/>
            <person name="Grigoriev I.V."/>
            <person name="Hilden K.S."/>
            <person name="Makela M.R."/>
            <person name="de Vries R.P."/>
        </authorList>
    </citation>
    <scope>NUCLEOTIDE SEQUENCE [LARGE SCALE GENOMIC DNA]</scope>
    <source>
        <strain evidence="3">OM18370.1</strain>
    </source>
</reference>
<feature type="domain" description="PhoD-like phosphatase" evidence="2">
    <location>
        <begin position="297"/>
        <end position="570"/>
    </location>
</feature>
<dbReference type="InterPro" id="IPR043904">
    <property type="entry name" value="PhoD_2-like"/>
</dbReference>
<gene>
    <name evidence="3" type="ORF">BD311DRAFT_721282</name>
</gene>